<evidence type="ECO:0000256" key="4">
    <source>
        <dbReference type="SAM" id="SignalP"/>
    </source>
</evidence>
<dbReference type="SUPFAM" id="SSF48452">
    <property type="entry name" value="TPR-like"/>
    <property type="match status" value="1"/>
</dbReference>
<dbReference type="InterPro" id="IPR051012">
    <property type="entry name" value="CellSynth/LPSAsmb/PSIAsmb"/>
</dbReference>
<keyword evidence="1" id="KW-0677">Repeat</keyword>
<feature type="signal peptide" evidence="4">
    <location>
        <begin position="1"/>
        <end position="22"/>
    </location>
</feature>
<gene>
    <name evidence="5" type="ORF">AVDCRST_MAG74-3345</name>
</gene>
<dbReference type="SMART" id="SM00028">
    <property type="entry name" value="TPR"/>
    <property type="match status" value="5"/>
</dbReference>
<dbReference type="PROSITE" id="PS50005">
    <property type="entry name" value="TPR"/>
    <property type="match status" value="2"/>
</dbReference>
<dbReference type="Pfam" id="PF13424">
    <property type="entry name" value="TPR_12"/>
    <property type="match status" value="1"/>
</dbReference>
<feature type="repeat" description="TPR" evidence="3">
    <location>
        <begin position="170"/>
        <end position="203"/>
    </location>
</feature>
<keyword evidence="4" id="KW-0732">Signal</keyword>
<dbReference type="InterPro" id="IPR011990">
    <property type="entry name" value="TPR-like_helical_dom_sf"/>
</dbReference>
<evidence type="ECO:0000256" key="2">
    <source>
        <dbReference type="ARBA" id="ARBA00022803"/>
    </source>
</evidence>
<evidence type="ECO:0000256" key="1">
    <source>
        <dbReference type="ARBA" id="ARBA00022737"/>
    </source>
</evidence>
<sequence>MRTGNCFFVTVFCLTLALTSFAQTAKDAARSITVVTEPNAIVWLDDILRGKTDASGNLTIKLVSAGAHKIRVRADGYKEASQNLLAAQRGEVKIALVKTNDPAELAFQEAENLAVVDREKAVAAYRKAIGLRPKYAEAHLALARVLLAMNNTEGALAAVKDARKARPGYAEASAVEGRIYVSEGDEEKAVAAFRRAITEGKNFQPEAQTGLGLLYNEKAEAAGGAGDAAAEEENYTLAVAHFKKAVAQLSGAPDAITIYQFLGVAYEKMKKYAEAIAVYEEFLRAFPDSNEATAVQSFIVQLKKQMSEQ</sequence>
<dbReference type="EMBL" id="CADCUR010000287">
    <property type="protein sequence ID" value="CAA9426121.1"/>
    <property type="molecule type" value="Genomic_DNA"/>
</dbReference>
<dbReference type="PANTHER" id="PTHR45586">
    <property type="entry name" value="TPR REPEAT-CONTAINING PROTEIN PA4667"/>
    <property type="match status" value="1"/>
</dbReference>
<organism evidence="5">
    <name type="scientific">uncultured Pyrinomonadaceae bacterium</name>
    <dbReference type="NCBI Taxonomy" id="2283094"/>
    <lineage>
        <taxon>Bacteria</taxon>
        <taxon>Pseudomonadati</taxon>
        <taxon>Acidobacteriota</taxon>
        <taxon>Blastocatellia</taxon>
        <taxon>Blastocatellales</taxon>
        <taxon>Pyrinomonadaceae</taxon>
        <taxon>environmental samples</taxon>
    </lineage>
</organism>
<dbReference type="InterPro" id="IPR019734">
    <property type="entry name" value="TPR_rpt"/>
</dbReference>
<proteinExistence type="predicted"/>
<reference evidence="5" key="1">
    <citation type="submission" date="2020-02" db="EMBL/GenBank/DDBJ databases">
        <authorList>
            <person name="Meier V. D."/>
        </authorList>
    </citation>
    <scope>NUCLEOTIDE SEQUENCE</scope>
    <source>
        <strain evidence="5">AVDCRST_MAG74</strain>
    </source>
</reference>
<name>A0A6J4PUP7_9BACT</name>
<dbReference type="Pfam" id="PF14559">
    <property type="entry name" value="TPR_19"/>
    <property type="match status" value="1"/>
</dbReference>
<evidence type="ECO:0000256" key="3">
    <source>
        <dbReference type="PROSITE-ProRule" id="PRU00339"/>
    </source>
</evidence>
<keyword evidence="2 3" id="KW-0802">TPR repeat</keyword>
<feature type="repeat" description="TPR" evidence="3">
    <location>
        <begin position="256"/>
        <end position="289"/>
    </location>
</feature>
<evidence type="ECO:0000313" key="5">
    <source>
        <dbReference type="EMBL" id="CAA9426121.1"/>
    </source>
</evidence>
<accession>A0A6J4PUP7</accession>
<protein>
    <submittedName>
        <fullName evidence="5">Uncharacterized protein</fullName>
    </submittedName>
</protein>
<dbReference type="PANTHER" id="PTHR45586:SF1">
    <property type="entry name" value="LIPOPOLYSACCHARIDE ASSEMBLY PROTEIN B"/>
    <property type="match status" value="1"/>
</dbReference>
<feature type="chain" id="PRO_5026846617" evidence="4">
    <location>
        <begin position="23"/>
        <end position="309"/>
    </location>
</feature>
<dbReference type="Gene3D" id="1.25.40.10">
    <property type="entry name" value="Tetratricopeptide repeat domain"/>
    <property type="match status" value="2"/>
</dbReference>
<dbReference type="AlphaFoldDB" id="A0A6J4PUP7"/>